<name>A0A7J9N6C5_GOSSC</name>
<accession>A0A7J9N6C5</accession>
<dbReference type="Proteomes" id="UP000593576">
    <property type="component" value="Unassembled WGS sequence"/>
</dbReference>
<reference evidence="1 2" key="1">
    <citation type="journal article" date="2019" name="Genome Biol. Evol.">
        <title>Insights into the evolution of the New World diploid cottons (Gossypium, subgenus Houzingenia) based on genome sequencing.</title>
        <authorList>
            <person name="Grover C.E."/>
            <person name="Arick M.A. 2nd"/>
            <person name="Thrash A."/>
            <person name="Conover J.L."/>
            <person name="Sanders W.S."/>
            <person name="Peterson D.G."/>
            <person name="Frelichowski J.E."/>
            <person name="Scheffler J.A."/>
            <person name="Scheffler B.E."/>
            <person name="Wendel J.F."/>
        </authorList>
    </citation>
    <scope>NUCLEOTIDE SEQUENCE [LARGE SCALE GENOMIC DNA]</scope>
    <source>
        <strain evidence="1">1</strain>
        <tissue evidence="1">Leaf</tissue>
    </source>
</reference>
<organism evidence="1 2">
    <name type="scientific">Gossypium schwendimanii</name>
    <name type="common">Cotton</name>
    <dbReference type="NCBI Taxonomy" id="34291"/>
    <lineage>
        <taxon>Eukaryota</taxon>
        <taxon>Viridiplantae</taxon>
        <taxon>Streptophyta</taxon>
        <taxon>Embryophyta</taxon>
        <taxon>Tracheophyta</taxon>
        <taxon>Spermatophyta</taxon>
        <taxon>Magnoliopsida</taxon>
        <taxon>eudicotyledons</taxon>
        <taxon>Gunneridae</taxon>
        <taxon>Pentapetalae</taxon>
        <taxon>rosids</taxon>
        <taxon>malvids</taxon>
        <taxon>Malvales</taxon>
        <taxon>Malvaceae</taxon>
        <taxon>Malvoideae</taxon>
        <taxon>Gossypium</taxon>
    </lineage>
</organism>
<dbReference type="OrthoDB" id="1430424at2759"/>
<evidence type="ECO:0000313" key="1">
    <source>
        <dbReference type="EMBL" id="MBA0878788.1"/>
    </source>
</evidence>
<dbReference type="AlphaFoldDB" id="A0A7J9N6C5"/>
<keyword evidence="2" id="KW-1185">Reference proteome</keyword>
<sequence length="27" mass="3228">MILMDKVYSKAVNAPNFLKSTQMRERR</sequence>
<protein>
    <submittedName>
        <fullName evidence="1">Uncharacterized protein</fullName>
    </submittedName>
</protein>
<comment type="caution">
    <text evidence="1">The sequence shown here is derived from an EMBL/GenBank/DDBJ whole genome shotgun (WGS) entry which is preliminary data.</text>
</comment>
<dbReference type="EMBL" id="JABFAF010273025">
    <property type="protein sequence ID" value="MBA0878788.1"/>
    <property type="molecule type" value="Genomic_DNA"/>
</dbReference>
<gene>
    <name evidence="1" type="ORF">Goshw_016528</name>
</gene>
<proteinExistence type="predicted"/>
<evidence type="ECO:0000313" key="2">
    <source>
        <dbReference type="Proteomes" id="UP000593576"/>
    </source>
</evidence>